<organism evidence="2">
    <name type="scientific">marine sediment metagenome</name>
    <dbReference type="NCBI Taxonomy" id="412755"/>
    <lineage>
        <taxon>unclassified sequences</taxon>
        <taxon>metagenomes</taxon>
        <taxon>ecological metagenomes</taxon>
    </lineage>
</organism>
<feature type="region of interest" description="Disordered" evidence="1">
    <location>
        <begin position="54"/>
        <end position="75"/>
    </location>
</feature>
<comment type="caution">
    <text evidence="2">The sequence shown here is derived from an EMBL/GenBank/DDBJ whole genome shotgun (WGS) entry which is preliminary data.</text>
</comment>
<reference evidence="2" key="1">
    <citation type="journal article" date="2015" name="Nature">
        <title>Complex archaea that bridge the gap between prokaryotes and eukaryotes.</title>
        <authorList>
            <person name="Spang A."/>
            <person name="Saw J.H."/>
            <person name="Jorgensen S.L."/>
            <person name="Zaremba-Niedzwiedzka K."/>
            <person name="Martijn J."/>
            <person name="Lind A.E."/>
            <person name="van Eijk R."/>
            <person name="Schleper C."/>
            <person name="Guy L."/>
            <person name="Ettema T.J."/>
        </authorList>
    </citation>
    <scope>NUCLEOTIDE SEQUENCE</scope>
</reference>
<accession>A0A0F9G7D3</accession>
<dbReference type="EMBL" id="LAZR01021136">
    <property type="protein sequence ID" value="KKL86371.1"/>
    <property type="molecule type" value="Genomic_DNA"/>
</dbReference>
<dbReference type="AlphaFoldDB" id="A0A0F9G7D3"/>
<gene>
    <name evidence="2" type="ORF">LCGC14_1945390</name>
</gene>
<proteinExistence type="predicted"/>
<name>A0A0F9G7D3_9ZZZZ</name>
<evidence type="ECO:0000256" key="1">
    <source>
        <dbReference type="SAM" id="MobiDB-lite"/>
    </source>
</evidence>
<sequence>MGVGKSEWPGSDDGQDNITCLERGAILRPRLGCELKCGTVDRLDGKDNVRVFGDPALTKPNRQSLGNGATTGLRT</sequence>
<protein>
    <submittedName>
        <fullName evidence="2">Uncharacterized protein</fullName>
    </submittedName>
</protein>
<evidence type="ECO:0000313" key="2">
    <source>
        <dbReference type="EMBL" id="KKL86371.1"/>
    </source>
</evidence>
<feature type="compositionally biased region" description="Polar residues" evidence="1">
    <location>
        <begin position="60"/>
        <end position="75"/>
    </location>
</feature>